<reference evidence="6 7" key="1">
    <citation type="submission" date="2018-01" db="EMBL/GenBank/DDBJ databases">
        <title>Draft genome sequence of Paucibacter aquatile CR182 isolated from freshwater of the Nakdong River.</title>
        <authorList>
            <person name="Choi A."/>
            <person name="Chung E.J."/>
        </authorList>
    </citation>
    <scope>NUCLEOTIDE SEQUENCE [LARGE SCALE GENOMIC DNA]</scope>
    <source>
        <strain evidence="6 7">CR182</strain>
    </source>
</reference>
<dbReference type="OrthoDB" id="9782700at2"/>
<keyword evidence="7" id="KW-1185">Reference proteome</keyword>
<evidence type="ECO:0000256" key="1">
    <source>
        <dbReference type="ARBA" id="ARBA00022598"/>
    </source>
</evidence>
<feature type="domain" description="DNA ligase OB-like" evidence="5">
    <location>
        <begin position="247"/>
        <end position="311"/>
    </location>
</feature>
<dbReference type="CDD" id="cd07896">
    <property type="entry name" value="Adenylation_kDNA_ligase_like"/>
    <property type="match status" value="1"/>
</dbReference>
<keyword evidence="3" id="KW-0227">DNA damage</keyword>
<dbReference type="Pfam" id="PF14743">
    <property type="entry name" value="DNA_ligase_OB_2"/>
    <property type="match status" value="1"/>
</dbReference>
<dbReference type="InterPro" id="IPR050326">
    <property type="entry name" value="NAD_dep_DNA_ligaseB"/>
</dbReference>
<sequence length="314" mass="33665">MASGSEPCIEVNGKAAGRAGAGLQRRQLLQLSPALLPAGTWAAAAPAPASAIKPPLLLAQTPRGGLDGLAGRDLSRYLVSEKFDGVRAYWTGERLLSRQGLVLAAPPSVLARLPPQQPLDGELWMGRGRFEACSAALRRSAPREDEWQQMQYLLFELPGGAGPFSARVARLQEIAAAADTPLLRVVPQDRVESLAALRQRLQAVLRAGGEGLMLHEADAPYLSGRHEALLKLKTHDDEDALVIAHLPGQGRWSGLLGALRVRNAAGQEFNIGSGFNEAQRRAPPPLGSTVSYRYRGLTGSGLPRFATFVRVQEL</sequence>
<accession>A0A2N8KT98</accession>
<protein>
    <submittedName>
        <fullName evidence="6">DNA ligase</fullName>
    </submittedName>
</protein>
<dbReference type="GO" id="GO:0016874">
    <property type="term" value="F:ligase activity"/>
    <property type="evidence" value="ECO:0007669"/>
    <property type="project" value="UniProtKB-KW"/>
</dbReference>
<dbReference type="PANTHER" id="PTHR47810:SF1">
    <property type="entry name" value="DNA LIGASE B"/>
    <property type="match status" value="1"/>
</dbReference>
<evidence type="ECO:0000256" key="4">
    <source>
        <dbReference type="ARBA" id="ARBA00023204"/>
    </source>
</evidence>
<comment type="caution">
    <text evidence="6">The sequence shown here is derived from an EMBL/GenBank/DDBJ whole genome shotgun (WGS) entry which is preliminary data.</text>
</comment>
<dbReference type="Proteomes" id="UP000235916">
    <property type="component" value="Unassembled WGS sequence"/>
</dbReference>
<evidence type="ECO:0000256" key="3">
    <source>
        <dbReference type="ARBA" id="ARBA00022763"/>
    </source>
</evidence>
<dbReference type="AlphaFoldDB" id="A0A2N8KT98"/>
<gene>
    <name evidence="6" type="ORF">C1O66_22365</name>
</gene>
<keyword evidence="1 6" id="KW-0436">Ligase</keyword>
<dbReference type="SUPFAM" id="SSF56091">
    <property type="entry name" value="DNA ligase/mRNA capping enzyme, catalytic domain"/>
    <property type="match status" value="1"/>
</dbReference>
<organism evidence="6 7">
    <name type="scientific">Kinneretia aquatilis</name>
    <dbReference type="NCBI Taxonomy" id="2070761"/>
    <lineage>
        <taxon>Bacteria</taxon>
        <taxon>Pseudomonadati</taxon>
        <taxon>Pseudomonadota</taxon>
        <taxon>Betaproteobacteria</taxon>
        <taxon>Burkholderiales</taxon>
        <taxon>Sphaerotilaceae</taxon>
        <taxon>Roseateles</taxon>
    </lineage>
</organism>
<keyword evidence="2" id="KW-0235">DNA replication</keyword>
<evidence type="ECO:0000259" key="5">
    <source>
        <dbReference type="Pfam" id="PF14743"/>
    </source>
</evidence>
<dbReference type="GO" id="GO:0006260">
    <property type="term" value="P:DNA replication"/>
    <property type="evidence" value="ECO:0007669"/>
    <property type="project" value="UniProtKB-KW"/>
</dbReference>
<dbReference type="InterPro" id="IPR029319">
    <property type="entry name" value="DNA_ligase_OB"/>
</dbReference>
<dbReference type="SUPFAM" id="SSF50249">
    <property type="entry name" value="Nucleic acid-binding proteins"/>
    <property type="match status" value="1"/>
</dbReference>
<dbReference type="Gene3D" id="2.40.50.140">
    <property type="entry name" value="Nucleic acid-binding proteins"/>
    <property type="match status" value="1"/>
</dbReference>
<dbReference type="Gene3D" id="3.30.1490.70">
    <property type="match status" value="1"/>
</dbReference>
<keyword evidence="4" id="KW-0234">DNA repair</keyword>
<dbReference type="PROSITE" id="PS51318">
    <property type="entry name" value="TAT"/>
    <property type="match status" value="1"/>
</dbReference>
<dbReference type="CDD" id="cd08041">
    <property type="entry name" value="OBF_kDNA_ligase_like"/>
    <property type="match status" value="1"/>
</dbReference>
<evidence type="ECO:0000313" key="6">
    <source>
        <dbReference type="EMBL" id="PND36676.1"/>
    </source>
</evidence>
<dbReference type="InterPro" id="IPR006311">
    <property type="entry name" value="TAT_signal"/>
</dbReference>
<evidence type="ECO:0000256" key="2">
    <source>
        <dbReference type="ARBA" id="ARBA00022705"/>
    </source>
</evidence>
<dbReference type="Gene3D" id="3.30.470.30">
    <property type="entry name" value="DNA ligase/mRNA capping enzyme"/>
    <property type="match status" value="1"/>
</dbReference>
<proteinExistence type="predicted"/>
<name>A0A2N8KT98_9BURK</name>
<dbReference type="InterPro" id="IPR012340">
    <property type="entry name" value="NA-bd_OB-fold"/>
</dbReference>
<dbReference type="EMBL" id="POSP01000004">
    <property type="protein sequence ID" value="PND36676.1"/>
    <property type="molecule type" value="Genomic_DNA"/>
</dbReference>
<evidence type="ECO:0000313" key="7">
    <source>
        <dbReference type="Proteomes" id="UP000235916"/>
    </source>
</evidence>
<dbReference type="GO" id="GO:0006281">
    <property type="term" value="P:DNA repair"/>
    <property type="evidence" value="ECO:0007669"/>
    <property type="project" value="UniProtKB-KW"/>
</dbReference>
<dbReference type="NCBIfam" id="NF006592">
    <property type="entry name" value="PRK09125.1"/>
    <property type="match status" value="1"/>
</dbReference>
<dbReference type="PANTHER" id="PTHR47810">
    <property type="entry name" value="DNA LIGASE"/>
    <property type="match status" value="1"/>
</dbReference>